<gene>
    <name evidence="6" type="ORF">BAA01_09770</name>
</gene>
<dbReference type="InterPro" id="IPR051157">
    <property type="entry name" value="PDH/Transketolase"/>
</dbReference>
<sequence length="318" mass="33956">MALAVREAFSQALTEAGKDPRIVVLDGDLASSTRVVLFQQKYPERFFQMGIMEQNMMGIAAGMAAVGLIPFVSTFAAFASCRVADQVRVSVAQPNLPVKIIGAYAGMFVGKNGKTHMAVEDIAIMRAIPHMTVLEPGDETEARLSLPAILDHPGPVYIRVAREGTDPIFGPDYRFRLGGSYLLRDGKDVAIISTGPTTAYALKAADLLAQRGISAAVLHLMSIKPIDAEGVAEAASKCGAVVTLENHNIYGGVGSAVAEVLGELCPVPMARVGIRDENGESASNEELARKYGFSPEHCAEAAERLLERKKGQRGVRMT</sequence>
<comment type="similarity">
    <text evidence="2">Belongs to the transketolase family.</text>
</comment>
<dbReference type="SUPFAM" id="SSF52922">
    <property type="entry name" value="TK C-terminal domain-like"/>
    <property type="match status" value="1"/>
</dbReference>
<reference evidence="7" key="1">
    <citation type="submission" date="2016-06" db="EMBL/GenBank/DDBJ databases">
        <authorList>
            <person name="Nascimento L."/>
            <person name="Pereira R.V."/>
            <person name="Martins L.F."/>
            <person name="Quaggio R.B."/>
            <person name="Silva A.M."/>
            <person name="Setubal J.C."/>
        </authorList>
    </citation>
    <scope>NUCLEOTIDE SEQUENCE [LARGE SCALE GENOMIC DNA]</scope>
</reference>
<comment type="cofactor">
    <cofactor evidence="1">
        <name>thiamine diphosphate</name>
        <dbReference type="ChEBI" id="CHEBI:58937"/>
    </cofactor>
</comment>
<name>A0A1Y3PRB3_9BACI</name>
<keyword evidence="4" id="KW-0812">Transmembrane</keyword>
<evidence type="ECO:0000256" key="1">
    <source>
        <dbReference type="ARBA" id="ARBA00001964"/>
    </source>
</evidence>
<dbReference type="PANTHER" id="PTHR43825:SF1">
    <property type="entry name" value="TRANSKETOLASE-LIKE PYRIMIDINE-BINDING DOMAIN-CONTAINING PROTEIN"/>
    <property type="match status" value="1"/>
</dbReference>
<proteinExistence type="inferred from homology"/>
<dbReference type="EMBL" id="LZRT01000071">
    <property type="protein sequence ID" value="OUM87678.1"/>
    <property type="molecule type" value="Genomic_DNA"/>
</dbReference>
<accession>A0A1Y3PRB3</accession>
<dbReference type="Gene3D" id="3.40.50.920">
    <property type="match status" value="1"/>
</dbReference>
<evidence type="ECO:0000313" key="7">
    <source>
        <dbReference type="Proteomes" id="UP000196475"/>
    </source>
</evidence>
<dbReference type="Proteomes" id="UP000196475">
    <property type="component" value="Unassembled WGS sequence"/>
</dbReference>
<dbReference type="Gene3D" id="3.40.50.970">
    <property type="match status" value="1"/>
</dbReference>
<dbReference type="InterPro" id="IPR033248">
    <property type="entry name" value="Transketolase_C"/>
</dbReference>
<evidence type="ECO:0000313" key="6">
    <source>
        <dbReference type="EMBL" id="OUM87678.1"/>
    </source>
</evidence>
<keyword evidence="4" id="KW-0472">Membrane</keyword>
<dbReference type="SMART" id="SM00861">
    <property type="entry name" value="Transket_pyr"/>
    <property type="match status" value="1"/>
</dbReference>
<dbReference type="AlphaFoldDB" id="A0A1Y3PRB3"/>
<dbReference type="InterPro" id="IPR029061">
    <property type="entry name" value="THDP-binding"/>
</dbReference>
<comment type="caution">
    <text evidence="6">The sequence shown here is derived from an EMBL/GenBank/DDBJ whole genome shotgun (WGS) entry which is preliminary data.</text>
</comment>
<dbReference type="CDD" id="cd07033">
    <property type="entry name" value="TPP_PYR_DXS_TK_like"/>
    <property type="match status" value="1"/>
</dbReference>
<feature type="domain" description="Transketolase-like pyrimidine-binding" evidence="5">
    <location>
        <begin position="3"/>
        <end position="168"/>
    </location>
</feature>
<dbReference type="SUPFAM" id="SSF52518">
    <property type="entry name" value="Thiamin diphosphate-binding fold (THDP-binding)"/>
    <property type="match status" value="1"/>
</dbReference>
<keyword evidence="3" id="KW-0786">Thiamine pyrophosphate</keyword>
<dbReference type="PANTHER" id="PTHR43825">
    <property type="entry name" value="PYRUVATE DEHYDROGENASE E1 COMPONENT"/>
    <property type="match status" value="1"/>
</dbReference>
<evidence type="ECO:0000256" key="4">
    <source>
        <dbReference type="SAM" id="Phobius"/>
    </source>
</evidence>
<dbReference type="Pfam" id="PF02779">
    <property type="entry name" value="Transket_pyr"/>
    <property type="match status" value="1"/>
</dbReference>
<evidence type="ECO:0000256" key="2">
    <source>
        <dbReference type="ARBA" id="ARBA00007131"/>
    </source>
</evidence>
<organism evidence="6 7">
    <name type="scientific">Bacillus thermozeamaize</name>
    <dbReference type="NCBI Taxonomy" id="230954"/>
    <lineage>
        <taxon>Bacteria</taxon>
        <taxon>Bacillati</taxon>
        <taxon>Bacillota</taxon>
        <taxon>Bacilli</taxon>
        <taxon>Bacillales</taxon>
        <taxon>Bacillaceae</taxon>
        <taxon>Bacillus</taxon>
    </lineage>
</organism>
<evidence type="ECO:0000259" key="5">
    <source>
        <dbReference type="SMART" id="SM00861"/>
    </source>
</evidence>
<keyword evidence="4" id="KW-1133">Transmembrane helix</keyword>
<feature type="transmembrane region" description="Helical" evidence="4">
    <location>
        <begin position="56"/>
        <end position="79"/>
    </location>
</feature>
<dbReference type="Pfam" id="PF02780">
    <property type="entry name" value="Transketolase_C"/>
    <property type="match status" value="1"/>
</dbReference>
<protein>
    <submittedName>
        <fullName evidence="6">Transketolase</fullName>
    </submittedName>
</protein>
<dbReference type="FunFam" id="3.40.50.970:FF:000129">
    <property type="entry name" value="Transketolase"/>
    <property type="match status" value="1"/>
</dbReference>
<dbReference type="InterPro" id="IPR009014">
    <property type="entry name" value="Transketo_C/PFOR_II"/>
</dbReference>
<evidence type="ECO:0000256" key="3">
    <source>
        <dbReference type="ARBA" id="ARBA00023052"/>
    </source>
</evidence>
<dbReference type="InterPro" id="IPR005475">
    <property type="entry name" value="Transketolase-like_Pyr-bd"/>
</dbReference>